<keyword evidence="4" id="KW-1185">Reference proteome</keyword>
<feature type="compositionally biased region" description="Low complexity" evidence="1">
    <location>
        <begin position="382"/>
        <end position="397"/>
    </location>
</feature>
<evidence type="ECO:0000256" key="2">
    <source>
        <dbReference type="SAM" id="Phobius"/>
    </source>
</evidence>
<organism evidence="3 4">
    <name type="scientific">Edaphochlamys debaryana</name>
    <dbReference type="NCBI Taxonomy" id="47281"/>
    <lineage>
        <taxon>Eukaryota</taxon>
        <taxon>Viridiplantae</taxon>
        <taxon>Chlorophyta</taxon>
        <taxon>core chlorophytes</taxon>
        <taxon>Chlorophyceae</taxon>
        <taxon>CS clade</taxon>
        <taxon>Chlamydomonadales</taxon>
        <taxon>Chlamydomonadales incertae sedis</taxon>
        <taxon>Edaphochlamys</taxon>
    </lineage>
</organism>
<feature type="compositionally biased region" description="Low complexity" evidence="1">
    <location>
        <begin position="573"/>
        <end position="587"/>
    </location>
</feature>
<feature type="compositionally biased region" description="Low complexity" evidence="1">
    <location>
        <begin position="326"/>
        <end position="340"/>
    </location>
</feature>
<evidence type="ECO:0000313" key="3">
    <source>
        <dbReference type="EMBL" id="KAG2487341.1"/>
    </source>
</evidence>
<evidence type="ECO:0000256" key="1">
    <source>
        <dbReference type="SAM" id="MobiDB-lite"/>
    </source>
</evidence>
<feature type="region of interest" description="Disordered" evidence="1">
    <location>
        <begin position="465"/>
        <end position="538"/>
    </location>
</feature>
<feature type="transmembrane region" description="Helical" evidence="2">
    <location>
        <begin position="1722"/>
        <end position="1744"/>
    </location>
</feature>
<feature type="region of interest" description="Disordered" evidence="1">
    <location>
        <begin position="1266"/>
        <end position="1301"/>
    </location>
</feature>
<feature type="compositionally biased region" description="Low complexity" evidence="1">
    <location>
        <begin position="269"/>
        <end position="318"/>
    </location>
</feature>
<keyword evidence="2" id="KW-0472">Membrane</keyword>
<feature type="compositionally biased region" description="Low complexity" evidence="1">
    <location>
        <begin position="971"/>
        <end position="996"/>
    </location>
</feature>
<evidence type="ECO:0000313" key="4">
    <source>
        <dbReference type="Proteomes" id="UP000612055"/>
    </source>
</evidence>
<reference evidence="3" key="1">
    <citation type="journal article" date="2020" name="bioRxiv">
        <title>Comparative genomics of Chlamydomonas.</title>
        <authorList>
            <person name="Craig R.J."/>
            <person name="Hasan A.R."/>
            <person name="Ness R.W."/>
            <person name="Keightley P.D."/>
        </authorList>
    </citation>
    <scope>NUCLEOTIDE SEQUENCE</scope>
    <source>
        <strain evidence="3">CCAP 11/70</strain>
    </source>
</reference>
<comment type="caution">
    <text evidence="3">The sequence shown here is derived from an EMBL/GenBank/DDBJ whole genome shotgun (WGS) entry which is preliminary data.</text>
</comment>
<feature type="region of interest" description="Disordered" evidence="1">
    <location>
        <begin position="1487"/>
        <end position="1506"/>
    </location>
</feature>
<gene>
    <name evidence="3" type="ORF">HYH03_014057</name>
</gene>
<sequence>MVYWTLLSFGGVERWASLQLLFVFARLALTAILPADTYAALPGSYTTQLYRHIPLVWILAQSYSGLAASAVGRWYLTTYPALDFFGNLVFPVVPASECIYALITTLLASAIWTRYEQLEEATAATAAGIAAGGCAWADGTAAAAELCPAAVAGASGPAFRRLDVPLARHLLISAAFTAASLIVECWRGPPARRRPAAAGSRVQAAKKLGPSCRAVGGKAGCSGAAAASTPGGAPPAVSQALPSNVAAGARPGSGVGVVAGRGAEAAAAAADPQGRGAGSGTDAVAAGATGTASRGPGFLGPGCDQAAGAADAAEAGAAPAPPVDSPGSEAEPGPVAPAGPADKELPPRGLRPLSPVLTSFLQLQGSSEGCYDAGLGSGSLPTAADAGAPAGDAASTSPRGGGSGLTQLQRDLSTPAYGTLLALAYGSSYGFTCESPCPPSAGSAPGAFTPTSALCSGGAGGGAGGSAGTDAWGGSRAGSTEQPRAAYVSTGSGLDVAKSDQGRSLAVPGAGGQASSGVGSDADADPAADGAGPAAAVQPGSRYGLRSLHRLAAALLRPAPPSAMTVTGSGSEDPLATTTTDPDTDTASSRGMASPRVALLAQPPPELLSPSGWPPAPPRLQLFAALALQDSAAGLPDQVADRDVGRRQRPIYVPRVRMQTTHIKIDGAEPEQLAPGFEGRLEDVAAAQGQRLLGVYVRAGCIELVLDAADWVDDPDRDEEDYLRVASAAAAAGAAAAAAGSPAGGAAGPGSAPVLGRNAGPGPGQSRGGSAEAAGLLGPAAGPSAAGALATGALPMPQRSWVPQGLSPLGSSLGSIRSASRGGSSANNAAAVAAAHAMVAAAAAAGLARPGGGRAGGGSARASSTASDLDLGAVIRALKLTRNEGSGDGPEGGDNDLAWDLADDEYGSDLVITDRTDGAASHVNSGGSMATGSSKGEHGGSGPVPNRRSGSNPSTTTAPAVAVAALLTSSAPPHALQPTPHAQHGTATATTTTQPQPLEPTSAISRQALILGGPLDPTAPGIITLHPRVVTTFPPAPLGAGGTSGLMSTAQLIRPGGAAGAGGYRPEPQRSSAFFTAAVRRRRPHRPPPPPAAAAAAPEASLVDPPTPLSAVPPHVGLGSGSGLVSGPGSRPGSGPGALFSPGTLAQQAVATAGALPAVEFTCRSRGDYLPFLAIRNSGAFALAGLDAVGPSGPGLGPAVGGAGPGLGPGRGPGDRTADRANDDVAVHADGGGDVSLPPYFAPPLPPVAELAAALERAVAAEAAARGGGAGGYSNSGFEENSGDGGGSSSAGGGGGGGGGGARALSGLQLAAPDALSWYEMYTLELTQPPKEPGLLLIDFRQGPGTAPRAVPVVAVSDPTVAAELQAVAEAWEGSPSELDDLLLDLGTWAHHVASQIGLRMAASQPLAGAPHALPPAGPVDARLSALGLHLLGYAAACGWTATAAALRGELLLLGLLSPDTPRLSAVATATAAAAAAASIGTAELEPPASAAAAPPPPPPPATLAGGTVSRIASSLRRRLWPRAGASLPRAAEIAAAGSAAPAAVPAEGKGVQEEALAAGADWDAFRNSWISAQSWVIQALDVISMAALLVRGRHESLLSHSNLLTLLACATGAATATARLFLPYASWLKLAEATKVPRHVAYWATKALIGLAAWPPPPGIAGYELGAPAFVFEGVIIPASCVLSPTWAAIVGAAKVPIYVIMWGRLYDIEGLPPPHPLNRLARALAISGLSVLTTIAVHANILSAYRRRQRRLAAGRAGEAGVRGGGPSTAKGWVGPGAEEARGAKRKVV</sequence>
<feature type="transmembrane region" description="Helical" evidence="2">
    <location>
        <begin position="53"/>
        <end position="76"/>
    </location>
</feature>
<feature type="compositionally biased region" description="Gly residues" evidence="1">
    <location>
        <begin position="1283"/>
        <end position="1301"/>
    </location>
</feature>
<name>A0A835XSB1_9CHLO</name>
<dbReference type="Proteomes" id="UP000612055">
    <property type="component" value="Unassembled WGS sequence"/>
</dbReference>
<keyword evidence="2" id="KW-0812">Transmembrane</keyword>
<feature type="compositionally biased region" description="Polar residues" evidence="1">
    <location>
        <begin position="922"/>
        <end position="934"/>
    </location>
</feature>
<keyword evidence="2" id="KW-1133">Transmembrane helix</keyword>
<feature type="region of interest" description="Disordered" evidence="1">
    <location>
        <begin position="269"/>
        <end position="352"/>
    </location>
</feature>
<feature type="region of interest" description="Disordered" evidence="1">
    <location>
        <begin position="382"/>
        <end position="409"/>
    </location>
</feature>
<feature type="region of interest" description="Disordered" evidence="1">
    <location>
        <begin position="917"/>
        <end position="957"/>
    </location>
</feature>
<accession>A0A835XSB1</accession>
<feature type="region of interest" description="Disordered" evidence="1">
    <location>
        <begin position="739"/>
        <end position="777"/>
    </location>
</feature>
<proteinExistence type="predicted"/>
<feature type="region of interest" description="Disordered" evidence="1">
    <location>
        <begin position="1197"/>
        <end position="1220"/>
    </location>
</feature>
<feature type="region of interest" description="Disordered" evidence="1">
    <location>
        <begin position="971"/>
        <end position="999"/>
    </location>
</feature>
<protein>
    <submittedName>
        <fullName evidence="3">Uncharacterized protein</fullName>
    </submittedName>
</protein>
<feature type="compositionally biased region" description="Low complexity" evidence="1">
    <location>
        <begin position="768"/>
        <end position="777"/>
    </location>
</feature>
<feature type="region of interest" description="Disordered" evidence="1">
    <location>
        <begin position="560"/>
        <end position="592"/>
    </location>
</feature>
<feature type="transmembrane region" description="Helical" evidence="2">
    <location>
        <begin position="20"/>
        <end position="41"/>
    </location>
</feature>
<feature type="compositionally biased region" description="Gly residues" evidence="1">
    <location>
        <begin position="1118"/>
        <end position="1136"/>
    </location>
</feature>
<feature type="compositionally biased region" description="Gly residues" evidence="1">
    <location>
        <begin position="1197"/>
        <end position="1212"/>
    </location>
</feature>
<dbReference type="EMBL" id="JAEHOE010000098">
    <property type="protein sequence ID" value="KAG2487341.1"/>
    <property type="molecule type" value="Genomic_DNA"/>
</dbReference>
<feature type="region of interest" description="Disordered" evidence="1">
    <location>
        <begin position="1758"/>
        <end position="1791"/>
    </location>
</feature>
<feature type="region of interest" description="Disordered" evidence="1">
    <location>
        <begin position="1081"/>
        <end position="1140"/>
    </location>
</feature>
<dbReference type="OrthoDB" id="553047at2759"/>
<feature type="compositionally biased region" description="Low complexity" evidence="1">
    <location>
        <begin position="515"/>
        <end position="538"/>
    </location>
</feature>